<dbReference type="PROSITE" id="PS50011">
    <property type="entry name" value="PROTEIN_KINASE_DOM"/>
    <property type="match status" value="1"/>
</dbReference>
<dbReference type="InterPro" id="IPR002902">
    <property type="entry name" value="GNK2"/>
</dbReference>
<dbReference type="Gene3D" id="3.30.200.20">
    <property type="entry name" value="Phosphorylase Kinase, domain 1"/>
    <property type="match status" value="1"/>
</dbReference>
<evidence type="ECO:0000259" key="17">
    <source>
        <dbReference type="PROSITE" id="PS50011"/>
    </source>
</evidence>
<dbReference type="PROSITE" id="PS00107">
    <property type="entry name" value="PROTEIN_KINASE_ATP"/>
    <property type="match status" value="1"/>
</dbReference>
<dbReference type="InterPro" id="IPR001245">
    <property type="entry name" value="Ser-Thr/Tyr_kinase_cat_dom"/>
</dbReference>
<comment type="subcellular location">
    <subcellularLocation>
        <location evidence="1">Membrane</location>
        <topology evidence="1">Single-pass membrane protein</topology>
    </subcellularLocation>
</comment>
<evidence type="ECO:0000256" key="11">
    <source>
        <dbReference type="ARBA" id="ARBA00023136"/>
    </source>
</evidence>
<evidence type="ECO:0000256" key="10">
    <source>
        <dbReference type="ARBA" id="ARBA00022989"/>
    </source>
</evidence>
<dbReference type="InterPro" id="IPR038408">
    <property type="entry name" value="GNK2_sf"/>
</dbReference>
<evidence type="ECO:0000256" key="1">
    <source>
        <dbReference type="ARBA" id="ARBA00004167"/>
    </source>
</evidence>
<dbReference type="InterPro" id="IPR011009">
    <property type="entry name" value="Kinase-like_dom_sf"/>
</dbReference>
<dbReference type="SMART" id="SM00220">
    <property type="entry name" value="S_TKc"/>
    <property type="match status" value="1"/>
</dbReference>
<feature type="region of interest" description="Disordered" evidence="15">
    <location>
        <begin position="555"/>
        <end position="577"/>
    </location>
</feature>
<dbReference type="Gene3D" id="1.10.510.10">
    <property type="entry name" value="Transferase(Phosphotransferase) domain 1"/>
    <property type="match status" value="1"/>
</dbReference>
<keyword evidence="3" id="KW-0808">Transferase</keyword>
<comment type="caution">
    <text evidence="19">The sequence shown here is derived from an EMBL/GenBank/DDBJ whole genome shotgun (WGS) entry which is preliminary data.</text>
</comment>
<feature type="transmembrane region" description="Helical" evidence="16">
    <location>
        <begin position="228"/>
        <end position="250"/>
    </location>
</feature>
<evidence type="ECO:0000256" key="3">
    <source>
        <dbReference type="ARBA" id="ARBA00022679"/>
    </source>
</evidence>
<dbReference type="InterPro" id="IPR008271">
    <property type="entry name" value="Ser/Thr_kinase_AS"/>
</dbReference>
<dbReference type="PROSITE" id="PS51473">
    <property type="entry name" value="GNK2"/>
    <property type="match status" value="2"/>
</dbReference>
<dbReference type="PANTHER" id="PTHR27002">
    <property type="entry name" value="RECEPTOR-LIKE SERINE/THREONINE-PROTEIN KINASE SD1-8"/>
    <property type="match status" value="1"/>
</dbReference>
<dbReference type="InterPro" id="IPR000719">
    <property type="entry name" value="Prot_kinase_dom"/>
</dbReference>
<accession>A0ABR0D801</accession>
<dbReference type="CDD" id="cd23509">
    <property type="entry name" value="Gnk2-like"/>
    <property type="match status" value="2"/>
</dbReference>
<evidence type="ECO:0000256" key="14">
    <source>
        <dbReference type="PROSITE-ProRule" id="PRU10141"/>
    </source>
</evidence>
<feature type="domain" description="Protein kinase" evidence="17">
    <location>
        <begin position="290"/>
        <end position="553"/>
    </location>
</feature>
<keyword evidence="5" id="KW-0732">Signal</keyword>
<feature type="domain" description="Gnk2-homologous" evidence="18">
    <location>
        <begin position="1"/>
        <end position="94"/>
    </location>
</feature>
<feature type="binding site" evidence="14">
    <location>
        <position position="318"/>
    </location>
    <ligand>
        <name>ATP</name>
        <dbReference type="ChEBI" id="CHEBI:30616"/>
    </ligand>
</feature>
<sequence>MLKPNPSTYQANLNTLISSLSTNTGATGFYHASFGQNRDRINAIVLCRGDQSLSTCRQCVNSTAYELIQQHCPNNTEAIFWNELCLVRYSNNPIFENLQVDPVSVVTAVVRVENPRDHDRQLRPLLESLREAAARGSVQRIAVGNRTVSSGVQTIYALEQCTPDISEKECSDCLTASIDYFPSCCGGLTEARILRPSCTLHFENRPFYNASMIHEVPQKPISSGKTRLFLIIFVPVSVLIILAIVLGLFWKKRKYQKLNEKLGDQDIDSFRGNESLQYEFDQIRTATNDFSDANKLGEGGFGAVYMGELPNKRAIAVKRLSSNSGQGNVEFTTEVQLLAKLQHRNLVRLLGYYPNKSPSLDWEKRYKIIGGIAKGLLYLHEDSRLRIIHRDLKTSNVLLDEEMNPKIADFGMARLFVRDETQGNTNKIAGTYGYMAPEYAIQGKFSVKSDVFSFGVMVLEIITDKKNNGYINEENMEDLLNYTWRNWSEGTVERVVGPYFRETRDRVRDVLRCIHIGLLCVQANATYRPTMATVVLMLNSSSVTLPNPSRPAFCYQEPSLPQDSSSASATNPTINDVSITELEGR</sequence>
<evidence type="ECO:0000256" key="8">
    <source>
        <dbReference type="ARBA" id="ARBA00022777"/>
    </source>
</evidence>
<keyword evidence="11 16" id="KW-0472">Membrane</keyword>
<dbReference type="Gene3D" id="3.30.430.20">
    <property type="entry name" value="Gnk2 domain, C-X8-C-X2-C motif"/>
    <property type="match status" value="2"/>
</dbReference>
<protein>
    <submittedName>
        <fullName evidence="19">Uncharacterized protein</fullName>
    </submittedName>
</protein>
<evidence type="ECO:0000256" key="6">
    <source>
        <dbReference type="ARBA" id="ARBA00022737"/>
    </source>
</evidence>
<evidence type="ECO:0000313" key="19">
    <source>
        <dbReference type="EMBL" id="KAK4485129.1"/>
    </source>
</evidence>
<evidence type="ECO:0000256" key="9">
    <source>
        <dbReference type="ARBA" id="ARBA00022840"/>
    </source>
</evidence>
<proteinExistence type="predicted"/>
<dbReference type="Pfam" id="PF07714">
    <property type="entry name" value="PK_Tyr_Ser-Thr"/>
    <property type="match status" value="1"/>
</dbReference>
<dbReference type="EMBL" id="JAYDYQ010002533">
    <property type="protein sequence ID" value="KAK4485129.1"/>
    <property type="molecule type" value="Genomic_DNA"/>
</dbReference>
<dbReference type="PROSITE" id="PS00108">
    <property type="entry name" value="PROTEIN_KINASE_ST"/>
    <property type="match status" value="1"/>
</dbReference>
<evidence type="ECO:0000256" key="12">
    <source>
        <dbReference type="ARBA" id="ARBA00023170"/>
    </source>
</evidence>
<dbReference type="Proteomes" id="UP001291926">
    <property type="component" value="Unassembled WGS sequence"/>
</dbReference>
<keyword evidence="12" id="KW-0675">Receptor</keyword>
<reference evidence="19 20" key="1">
    <citation type="journal article" date="2023" name="bioRxiv">
        <title>Genome report: Whole genome sequence and annotation of Penstemon davidsonii.</title>
        <authorList>
            <person name="Ostevik K.L."/>
            <person name="Alabady M."/>
            <person name="Zhang M."/>
            <person name="Rausher M.D."/>
        </authorList>
    </citation>
    <scope>NUCLEOTIDE SEQUENCE [LARGE SCALE GENOMIC DNA]</scope>
    <source>
        <strain evidence="19">DNT005</strain>
        <tissue evidence="19">Whole leaf</tissue>
    </source>
</reference>
<keyword evidence="10 16" id="KW-1133">Transmembrane helix</keyword>
<dbReference type="SUPFAM" id="SSF56112">
    <property type="entry name" value="Protein kinase-like (PK-like)"/>
    <property type="match status" value="1"/>
</dbReference>
<gene>
    <name evidence="19" type="ORF">RD792_007741</name>
</gene>
<keyword evidence="8" id="KW-0418">Kinase</keyword>
<evidence type="ECO:0000256" key="2">
    <source>
        <dbReference type="ARBA" id="ARBA00022527"/>
    </source>
</evidence>
<dbReference type="InterPro" id="IPR017441">
    <property type="entry name" value="Protein_kinase_ATP_BS"/>
</dbReference>
<evidence type="ECO:0000313" key="20">
    <source>
        <dbReference type="Proteomes" id="UP001291926"/>
    </source>
</evidence>
<evidence type="ECO:0000256" key="16">
    <source>
        <dbReference type="SAM" id="Phobius"/>
    </source>
</evidence>
<dbReference type="PANTHER" id="PTHR27002:SF1073">
    <property type="entry name" value="CYSTEINE-RICH RECEPTOR-LIKE PROTEIN KINASE 29"/>
    <property type="match status" value="1"/>
</dbReference>
<keyword evidence="20" id="KW-1185">Reference proteome</keyword>
<keyword evidence="4 16" id="KW-0812">Transmembrane</keyword>
<name>A0ABR0D801_9LAMI</name>
<feature type="compositionally biased region" description="Polar residues" evidence="15">
    <location>
        <begin position="559"/>
        <end position="577"/>
    </location>
</feature>
<keyword evidence="6" id="KW-0677">Repeat</keyword>
<evidence type="ECO:0000259" key="18">
    <source>
        <dbReference type="PROSITE" id="PS51473"/>
    </source>
</evidence>
<evidence type="ECO:0000256" key="15">
    <source>
        <dbReference type="SAM" id="MobiDB-lite"/>
    </source>
</evidence>
<keyword evidence="7 14" id="KW-0547">Nucleotide-binding</keyword>
<dbReference type="Pfam" id="PF01657">
    <property type="entry name" value="Stress-antifung"/>
    <property type="match status" value="2"/>
</dbReference>
<feature type="domain" description="Gnk2-homologous" evidence="18">
    <location>
        <begin position="100"/>
        <end position="207"/>
    </location>
</feature>
<evidence type="ECO:0000256" key="5">
    <source>
        <dbReference type="ARBA" id="ARBA00022729"/>
    </source>
</evidence>
<keyword evidence="13" id="KW-0325">Glycoprotein</keyword>
<organism evidence="19 20">
    <name type="scientific">Penstemon davidsonii</name>
    <dbReference type="NCBI Taxonomy" id="160366"/>
    <lineage>
        <taxon>Eukaryota</taxon>
        <taxon>Viridiplantae</taxon>
        <taxon>Streptophyta</taxon>
        <taxon>Embryophyta</taxon>
        <taxon>Tracheophyta</taxon>
        <taxon>Spermatophyta</taxon>
        <taxon>Magnoliopsida</taxon>
        <taxon>eudicotyledons</taxon>
        <taxon>Gunneridae</taxon>
        <taxon>Pentapetalae</taxon>
        <taxon>asterids</taxon>
        <taxon>lamiids</taxon>
        <taxon>Lamiales</taxon>
        <taxon>Plantaginaceae</taxon>
        <taxon>Cheloneae</taxon>
        <taxon>Penstemon</taxon>
    </lineage>
</organism>
<evidence type="ECO:0000256" key="4">
    <source>
        <dbReference type="ARBA" id="ARBA00022692"/>
    </source>
</evidence>
<evidence type="ECO:0000256" key="13">
    <source>
        <dbReference type="ARBA" id="ARBA00023180"/>
    </source>
</evidence>
<keyword evidence="2" id="KW-0723">Serine/threonine-protein kinase</keyword>
<evidence type="ECO:0000256" key="7">
    <source>
        <dbReference type="ARBA" id="ARBA00022741"/>
    </source>
</evidence>
<keyword evidence="9 14" id="KW-0067">ATP-binding</keyword>